<evidence type="ECO:0000256" key="1">
    <source>
        <dbReference type="ARBA" id="ARBA00010872"/>
    </source>
</evidence>
<protein>
    <recommendedName>
        <fullName evidence="9">N(4)-(beta-N-acetylglucosaminyl)-L-asparaginase</fullName>
        <ecNumber evidence="9">3.5.1.26</ecNumber>
    </recommendedName>
    <alternativeName>
        <fullName evidence="11">Aspartylglucosaminidase</fullName>
    </alternativeName>
    <alternativeName>
        <fullName evidence="10">Glycosylasparaginase</fullName>
    </alternativeName>
    <alternativeName>
        <fullName evidence="12">N4-(N-acetyl-beta-glucosaminyl)-L-asparagine amidase</fullName>
    </alternativeName>
</protein>
<dbReference type="EC" id="3.5.1.26" evidence="9"/>
<dbReference type="SUPFAM" id="SSF56235">
    <property type="entry name" value="N-terminal nucleophile aminohydrolases (Ntn hydrolases)"/>
    <property type="match status" value="1"/>
</dbReference>
<dbReference type="GO" id="GO:0003948">
    <property type="term" value="F:N4-(beta-N-acetylglucosaminyl)-L-asparaginase activity"/>
    <property type="evidence" value="ECO:0007669"/>
    <property type="project" value="UniProtKB-EC"/>
</dbReference>
<dbReference type="GO" id="GO:0006508">
    <property type="term" value="P:proteolysis"/>
    <property type="evidence" value="ECO:0007669"/>
    <property type="project" value="UniProtKB-KW"/>
</dbReference>
<evidence type="ECO:0000256" key="11">
    <source>
        <dbReference type="ARBA" id="ARBA00079301"/>
    </source>
</evidence>
<reference evidence="17" key="2">
    <citation type="journal article" date="2015" name="Gigascience">
        <title>Reconstructing a comprehensive transcriptome assembly of a white-pupal translocated strain of the pest fruit fly Bactrocera cucurbitae.</title>
        <authorList>
            <person name="Sim S.B."/>
            <person name="Calla B."/>
            <person name="Hall B."/>
            <person name="DeRego T."/>
            <person name="Geib S.M."/>
        </authorList>
    </citation>
    <scope>NUCLEOTIDE SEQUENCE</scope>
</reference>
<dbReference type="InterPro" id="IPR029055">
    <property type="entry name" value="Ntn_hydrolases_N"/>
</dbReference>
<keyword evidence="16" id="KW-0732">Signal</keyword>
<evidence type="ECO:0000256" key="6">
    <source>
        <dbReference type="ARBA" id="ARBA00023157"/>
    </source>
</evidence>
<evidence type="ECO:0000256" key="2">
    <source>
        <dbReference type="ARBA" id="ARBA00011601"/>
    </source>
</evidence>
<keyword evidence="6" id="KW-1015">Disulfide bond</keyword>
<feature type="site" description="Cleavage; by autolysis" evidence="15">
    <location>
        <begin position="221"/>
        <end position="222"/>
    </location>
</feature>
<dbReference type="Pfam" id="PF01112">
    <property type="entry name" value="Asparaginase_2"/>
    <property type="match status" value="1"/>
</dbReference>
<comment type="similarity">
    <text evidence="1">Belongs to the Ntn-hydrolase family.</text>
</comment>
<feature type="active site" description="Nucleophile" evidence="13">
    <location>
        <position position="222"/>
    </location>
</feature>
<dbReference type="PANTHER" id="PTHR10188">
    <property type="entry name" value="L-ASPARAGINASE"/>
    <property type="match status" value="1"/>
</dbReference>
<proteinExistence type="inferred from homology"/>
<evidence type="ECO:0000256" key="5">
    <source>
        <dbReference type="ARBA" id="ARBA00022813"/>
    </source>
</evidence>
<evidence type="ECO:0000256" key="9">
    <source>
        <dbReference type="ARBA" id="ARBA00066729"/>
    </source>
</evidence>
<sequence length="366" mass="39629">MFQMQFSKIVNHGILLSLIALITAASESTTPTTKNRSLPLVINTWAFTEANAAAWLVLNQQPGGNALDALIEGCATCERLQCDGTVGYGGSPDENGETTLDAMVMDGSNMNIGAVAGLRQIKDAINVARHVLEHTKHTLLVGDAASNFAEKMGFRREKLATNRSIDIWKAWRHNFCQPNYWLNVYPDPTKSCGPYKPIPFNVMDNDDASRYEYQIGRWNHDTIGMIVIDRNGQIYAGTSTNGASHKIPGRVGDSPIPGAGAYADNEIGAAVATGDGDVMMRFLPALVAVEGLRAGKTPTSAAETAMQRIKRHYPDFSGGLVVVDRFGNYGAACVGMTKFPYSVASGDATQKTVVEYKYCKTDTTFL</sequence>
<dbReference type="GO" id="GO:0005764">
    <property type="term" value="C:lysosome"/>
    <property type="evidence" value="ECO:0007669"/>
    <property type="project" value="TreeGrafter"/>
</dbReference>
<feature type="binding site" evidence="14">
    <location>
        <begin position="273"/>
        <end position="276"/>
    </location>
    <ligand>
        <name>substrate</name>
    </ligand>
</feature>
<evidence type="ECO:0000256" key="10">
    <source>
        <dbReference type="ARBA" id="ARBA00078726"/>
    </source>
</evidence>
<dbReference type="GO" id="GO:0008233">
    <property type="term" value="F:peptidase activity"/>
    <property type="evidence" value="ECO:0007669"/>
    <property type="project" value="UniProtKB-KW"/>
</dbReference>
<dbReference type="Gene3D" id="3.60.20.30">
    <property type="entry name" value="(Glycosyl)asparaginase"/>
    <property type="match status" value="1"/>
</dbReference>
<feature type="signal peptide" evidence="16">
    <location>
        <begin position="1"/>
        <end position="24"/>
    </location>
</feature>
<evidence type="ECO:0000256" key="16">
    <source>
        <dbReference type="SAM" id="SignalP"/>
    </source>
</evidence>
<evidence type="ECO:0000256" key="14">
    <source>
        <dbReference type="PIRSR" id="PIRSR600246-2"/>
    </source>
</evidence>
<comment type="subunit">
    <text evidence="2">Heterotetramer of two alpha and two beta chains arranged as a dimer of alpha/beta heterodimers.</text>
</comment>
<evidence type="ECO:0000256" key="7">
    <source>
        <dbReference type="ARBA" id="ARBA00050421"/>
    </source>
</evidence>
<reference evidence="17" key="1">
    <citation type="submission" date="2014-11" db="EMBL/GenBank/DDBJ databases">
        <authorList>
            <person name="Geib S."/>
        </authorList>
    </citation>
    <scope>NUCLEOTIDE SEQUENCE</scope>
</reference>
<feature type="binding site" evidence="14">
    <location>
        <begin position="250"/>
        <end position="253"/>
    </location>
    <ligand>
        <name>substrate</name>
    </ligand>
</feature>
<organism evidence="17">
    <name type="scientific">Zeugodacus cucurbitae</name>
    <name type="common">Melon fruit fly</name>
    <name type="synonym">Bactrocera cucurbitae</name>
    <dbReference type="NCBI Taxonomy" id="28588"/>
    <lineage>
        <taxon>Eukaryota</taxon>
        <taxon>Metazoa</taxon>
        <taxon>Ecdysozoa</taxon>
        <taxon>Arthropoda</taxon>
        <taxon>Hexapoda</taxon>
        <taxon>Insecta</taxon>
        <taxon>Pterygota</taxon>
        <taxon>Neoptera</taxon>
        <taxon>Endopterygota</taxon>
        <taxon>Diptera</taxon>
        <taxon>Brachycera</taxon>
        <taxon>Muscomorpha</taxon>
        <taxon>Tephritoidea</taxon>
        <taxon>Tephritidae</taxon>
        <taxon>Zeugodacus</taxon>
        <taxon>Zeugodacus</taxon>
    </lineage>
</organism>
<keyword evidence="5" id="KW-0068">Autocatalytic cleavage</keyword>
<keyword evidence="3" id="KW-0645">Protease</keyword>
<feature type="chain" id="PRO_5001982603" description="N(4)-(beta-N-acetylglucosaminyl)-L-asparaginase" evidence="16">
    <location>
        <begin position="25"/>
        <end position="366"/>
    </location>
</feature>
<comment type="catalytic activity">
    <reaction evidence="7">
        <text>N(4)-(beta-N-acetyl-D-glucosaminyl)-L-asparagine + H2O = N-acetyl-beta-D-glucosaminylamine + L-aspartate + H(+)</text>
        <dbReference type="Rhea" id="RHEA:11544"/>
        <dbReference type="ChEBI" id="CHEBI:15377"/>
        <dbReference type="ChEBI" id="CHEBI:15378"/>
        <dbReference type="ChEBI" id="CHEBI:15947"/>
        <dbReference type="ChEBI" id="CHEBI:29991"/>
        <dbReference type="ChEBI" id="CHEBI:58080"/>
        <dbReference type="EC" id="3.5.1.26"/>
    </reaction>
</comment>
<dbReference type="AlphaFoldDB" id="A0A0A1WRN7"/>
<accession>A0A0A1WRN7</accession>
<keyword evidence="4" id="KW-0378">Hydrolase</keyword>
<evidence type="ECO:0000256" key="13">
    <source>
        <dbReference type="PIRSR" id="PIRSR600246-1"/>
    </source>
</evidence>
<evidence type="ECO:0000256" key="3">
    <source>
        <dbReference type="ARBA" id="ARBA00022670"/>
    </source>
</evidence>
<evidence type="ECO:0000256" key="15">
    <source>
        <dbReference type="PIRSR" id="PIRSR600246-3"/>
    </source>
</evidence>
<evidence type="ECO:0000256" key="12">
    <source>
        <dbReference type="ARBA" id="ARBA00080645"/>
    </source>
</evidence>
<dbReference type="EMBL" id="GBXI01012568">
    <property type="protein sequence ID" value="JAD01724.1"/>
    <property type="molecule type" value="Transcribed_RNA"/>
</dbReference>
<evidence type="ECO:0000256" key="4">
    <source>
        <dbReference type="ARBA" id="ARBA00022801"/>
    </source>
</evidence>
<evidence type="ECO:0000313" key="17">
    <source>
        <dbReference type="EMBL" id="JAD01724.1"/>
    </source>
</evidence>
<comment type="function">
    <text evidence="8">Cleaves the GlcNAc-Asn bond which joins oligosaccharides to the peptide of asparagine-linked glycoproteins.</text>
</comment>
<name>A0A0A1WRN7_ZEUCU</name>
<dbReference type="InterPro" id="IPR000246">
    <property type="entry name" value="Peptidase_T2"/>
</dbReference>
<dbReference type="PANTHER" id="PTHR10188:SF6">
    <property type="entry name" value="N(4)-(BETA-N-ACETYLGLUCOSAMINYL)-L-ASPARAGINASE"/>
    <property type="match status" value="1"/>
</dbReference>
<gene>
    <name evidence="17" type="primary">GM21137</name>
    <name evidence="17" type="ORF">g.54570</name>
</gene>
<dbReference type="FunFam" id="3.60.20.30:FF:000003">
    <property type="entry name" value="N(4)-(Beta-N-acetylglucosaminyl)-L-asparaginase isoform X1"/>
    <property type="match status" value="1"/>
</dbReference>
<dbReference type="CDD" id="cd04513">
    <property type="entry name" value="Glycosylasparaginase"/>
    <property type="match status" value="1"/>
</dbReference>
<evidence type="ECO:0000256" key="8">
    <source>
        <dbReference type="ARBA" id="ARBA00053295"/>
    </source>
</evidence>